<keyword evidence="3" id="KW-1185">Reference proteome</keyword>
<dbReference type="PANTHER" id="PTHR32027">
    <property type="entry name" value="CYTOSINE DEAMINASE"/>
    <property type="match status" value="1"/>
</dbReference>
<evidence type="ECO:0000259" key="1">
    <source>
        <dbReference type="Pfam" id="PF07969"/>
    </source>
</evidence>
<dbReference type="Gene3D" id="2.30.40.10">
    <property type="entry name" value="Urease, subunit C, domain 1"/>
    <property type="match status" value="1"/>
</dbReference>
<dbReference type="PANTHER" id="PTHR32027:SF9">
    <property type="entry name" value="BLL3847 PROTEIN"/>
    <property type="match status" value="1"/>
</dbReference>
<accession>A0A918C8P5</accession>
<evidence type="ECO:0000313" key="2">
    <source>
        <dbReference type="EMBL" id="GGR12491.1"/>
    </source>
</evidence>
<dbReference type="InterPro" id="IPR052349">
    <property type="entry name" value="Metallo-hydrolase_Enzymes"/>
</dbReference>
<dbReference type="InterPro" id="IPR032466">
    <property type="entry name" value="Metal_Hydrolase"/>
</dbReference>
<dbReference type="SUPFAM" id="SSF51556">
    <property type="entry name" value="Metallo-dependent hydrolases"/>
    <property type="match status" value="1"/>
</dbReference>
<dbReference type="Proteomes" id="UP000610303">
    <property type="component" value="Unassembled WGS sequence"/>
</dbReference>
<sequence>MVSGMPTNAPALLVTGAALHGRPGPHDVLLRDGAVAAIEPSGSIGADALAEWADRAGAERLDARGGLLARAFVEPHLHPDKSFSLSELDPAEASGLDHFARSSRIKAGFTPERVARRARRAFELAVANGVTRLRANIDIDSIAGLRGFEGVLQAREEVRGILDVDLVAFPQEGLGRDPGALPLLREALRSGADLIGGWPNVEEGEAEQRAHVRTVFELAEEFDVDVDIHADCWLDERERMLEVVADETIARGYQGRVLASHCCGIERYSEEDARRVAARVAEADVRVAIIPLNLVDGGPRGLSRPHELRRAGAELVVGSDNLNDGWYPLGTLSPLDRAYMTLVGGGYGDDDVDLVWHMVAAGAAHALDDRGRADAEAWRTPDVTTGMPADLVLLGARDRLEALRRPGGPLTTIKAGRVVARRSVDEAVAGAEADAPIAAGAGA</sequence>
<dbReference type="SUPFAM" id="SSF51338">
    <property type="entry name" value="Composite domain of metallo-dependent hydrolases"/>
    <property type="match status" value="1"/>
</dbReference>
<evidence type="ECO:0000313" key="3">
    <source>
        <dbReference type="Proteomes" id="UP000610303"/>
    </source>
</evidence>
<dbReference type="Gene3D" id="3.20.20.140">
    <property type="entry name" value="Metal-dependent hydrolases"/>
    <property type="match status" value="1"/>
</dbReference>
<comment type="caution">
    <text evidence="2">The sequence shown here is derived from an EMBL/GenBank/DDBJ whole genome shotgun (WGS) entry which is preliminary data.</text>
</comment>
<dbReference type="InterPro" id="IPR011059">
    <property type="entry name" value="Metal-dep_hydrolase_composite"/>
</dbReference>
<reference evidence="2" key="1">
    <citation type="journal article" date="2014" name="Int. J. Syst. Evol. Microbiol.">
        <title>Complete genome sequence of Corynebacterium casei LMG S-19264T (=DSM 44701T), isolated from a smear-ripened cheese.</title>
        <authorList>
            <consortium name="US DOE Joint Genome Institute (JGI-PGF)"/>
            <person name="Walter F."/>
            <person name="Albersmeier A."/>
            <person name="Kalinowski J."/>
            <person name="Ruckert C."/>
        </authorList>
    </citation>
    <scope>NUCLEOTIDE SEQUENCE</scope>
    <source>
        <strain evidence="2">JCM 3346</strain>
    </source>
</reference>
<feature type="domain" description="Amidohydrolase 3" evidence="1">
    <location>
        <begin position="110"/>
        <end position="420"/>
    </location>
</feature>
<gene>
    <name evidence="2" type="ORF">GCM10010196_01190</name>
</gene>
<name>A0A918C8P5_AGRME</name>
<reference evidence="2" key="2">
    <citation type="submission" date="2020-09" db="EMBL/GenBank/DDBJ databases">
        <authorList>
            <person name="Sun Q."/>
            <person name="Ohkuma M."/>
        </authorList>
    </citation>
    <scope>NUCLEOTIDE SEQUENCE</scope>
    <source>
        <strain evidence="2">JCM 3346</strain>
    </source>
</reference>
<protein>
    <submittedName>
        <fullName evidence="2">Cytosine deaminase</fullName>
    </submittedName>
</protein>
<dbReference type="GO" id="GO:0016814">
    <property type="term" value="F:hydrolase activity, acting on carbon-nitrogen (but not peptide) bonds, in cyclic amidines"/>
    <property type="evidence" value="ECO:0007669"/>
    <property type="project" value="TreeGrafter"/>
</dbReference>
<dbReference type="EMBL" id="BMRJ01000001">
    <property type="protein sequence ID" value="GGR12491.1"/>
    <property type="molecule type" value="Genomic_DNA"/>
</dbReference>
<dbReference type="Pfam" id="PF07969">
    <property type="entry name" value="Amidohydro_3"/>
    <property type="match status" value="1"/>
</dbReference>
<dbReference type="InterPro" id="IPR013108">
    <property type="entry name" value="Amidohydro_3"/>
</dbReference>
<dbReference type="AlphaFoldDB" id="A0A918C8P5"/>
<organism evidence="2 3">
    <name type="scientific">Agromyces mediolanus</name>
    <name type="common">Corynebacterium mediolanum</name>
    <dbReference type="NCBI Taxonomy" id="41986"/>
    <lineage>
        <taxon>Bacteria</taxon>
        <taxon>Bacillati</taxon>
        <taxon>Actinomycetota</taxon>
        <taxon>Actinomycetes</taxon>
        <taxon>Micrococcales</taxon>
        <taxon>Microbacteriaceae</taxon>
        <taxon>Agromyces</taxon>
    </lineage>
</organism>
<proteinExistence type="predicted"/>